<protein>
    <submittedName>
        <fullName evidence="3">LPS biosynthesis glycosyltransferase</fullName>
    </submittedName>
</protein>
<keyword evidence="2 3" id="KW-0808">Transferase</keyword>
<evidence type="ECO:0000256" key="1">
    <source>
        <dbReference type="ARBA" id="ARBA00022676"/>
    </source>
</evidence>
<dbReference type="PANTHER" id="PTHR30160:SF1">
    <property type="entry name" value="LIPOPOLYSACCHARIDE 1,2-N-ACETYLGLUCOSAMINETRANSFERASE-RELATED"/>
    <property type="match status" value="1"/>
</dbReference>
<dbReference type="InterPro" id="IPR051199">
    <property type="entry name" value="LPS_LOS_Heptosyltrfase"/>
</dbReference>
<dbReference type="GO" id="GO:0008713">
    <property type="term" value="F:ADP-heptose-lipopolysaccharide heptosyltransferase activity"/>
    <property type="evidence" value="ECO:0007669"/>
    <property type="project" value="TreeGrafter"/>
</dbReference>
<dbReference type="PANTHER" id="PTHR30160">
    <property type="entry name" value="TETRAACYLDISACCHARIDE 4'-KINASE-RELATED"/>
    <property type="match status" value="1"/>
</dbReference>
<sequence length="340" mass="37425">MAVFRALNLGDLLCSIPAFRALRRALPDTMITLIGLESAIPIVERFQSYIDELVLFPGDPSFPEQPARMERMPKFLDRLRDRKFDLILQMHGSGARSNQIVQCMNPRRWAGFVPDDGQQEPGRLMTWPDDLPEIHRYLALLSYLGLPASEDALEFPLNDDDRSEADAAAIQAGVDLDRTIFIHPGARMASRRWPLESFAGVMQGLAKQGWQLAVTGGPDEDELTADLIQRACVPAANFSGKTSLGGLVALLQRGRMIICNDTGVSHLAAAVRLPSIVIASGSDVARWAPLDTRLHRVLHVPMPCRPCSYFECPIGHPCALGVSADQVMEQAQAQLGTTYE</sequence>
<evidence type="ECO:0000313" key="3">
    <source>
        <dbReference type="EMBL" id="PLC54548.1"/>
    </source>
</evidence>
<comment type="caution">
    <text evidence="3">The sequence shown here is derived from an EMBL/GenBank/DDBJ whole genome shotgun (WGS) entry which is preliminary data.</text>
</comment>
<keyword evidence="4" id="KW-1185">Reference proteome</keyword>
<dbReference type="EMBL" id="PDNV01000004">
    <property type="protein sequence ID" value="PLC54548.1"/>
    <property type="molecule type" value="Genomic_DNA"/>
</dbReference>
<reference evidence="3 4" key="1">
    <citation type="submission" date="2017-10" db="EMBL/GenBank/DDBJ databases">
        <title>Two draft genome sequences of Pusillimonas sp. strains isolated from a nitrate- and radionuclide-contaminated groundwater in Russia.</title>
        <authorList>
            <person name="Grouzdev D.S."/>
            <person name="Tourova T.P."/>
            <person name="Goeva M.A."/>
            <person name="Babich T.L."/>
            <person name="Sokolova D.S."/>
            <person name="Abdullin R."/>
            <person name="Poltaraus A.B."/>
            <person name="Toshchakov S.V."/>
            <person name="Nazina T.N."/>
        </authorList>
    </citation>
    <scope>NUCLEOTIDE SEQUENCE [LARGE SCALE GENOMIC DNA]</scope>
    <source>
        <strain evidence="3 4">JR1/69-2-13</strain>
    </source>
</reference>
<dbReference type="InterPro" id="IPR002201">
    <property type="entry name" value="Glyco_trans_9"/>
</dbReference>
<accession>A0A2N4UHS3</accession>
<dbReference type="GO" id="GO:0009244">
    <property type="term" value="P:lipopolysaccharide core region biosynthetic process"/>
    <property type="evidence" value="ECO:0007669"/>
    <property type="project" value="TreeGrafter"/>
</dbReference>
<evidence type="ECO:0000256" key="2">
    <source>
        <dbReference type="ARBA" id="ARBA00022679"/>
    </source>
</evidence>
<gene>
    <name evidence="3" type="ORF">CR155_07190</name>
</gene>
<name>A0A2N4UHS3_9BURK</name>
<dbReference type="OrthoDB" id="9807356at2"/>
<dbReference type="Proteomes" id="UP000234328">
    <property type="component" value="Unassembled WGS sequence"/>
</dbReference>
<dbReference type="CDD" id="cd03789">
    <property type="entry name" value="GT9_LPS_heptosyltransferase"/>
    <property type="match status" value="1"/>
</dbReference>
<organism evidence="3 4">
    <name type="scientific">Pollutimonas nitritireducens</name>
    <dbReference type="NCBI Taxonomy" id="2045209"/>
    <lineage>
        <taxon>Bacteria</taxon>
        <taxon>Pseudomonadati</taxon>
        <taxon>Pseudomonadota</taxon>
        <taxon>Betaproteobacteria</taxon>
        <taxon>Burkholderiales</taxon>
        <taxon>Alcaligenaceae</taxon>
        <taxon>Pollutimonas</taxon>
    </lineage>
</organism>
<evidence type="ECO:0000313" key="4">
    <source>
        <dbReference type="Proteomes" id="UP000234328"/>
    </source>
</evidence>
<dbReference type="Gene3D" id="3.40.50.2000">
    <property type="entry name" value="Glycogen Phosphorylase B"/>
    <property type="match status" value="2"/>
</dbReference>
<proteinExistence type="predicted"/>
<dbReference type="AlphaFoldDB" id="A0A2N4UHS3"/>
<dbReference type="Pfam" id="PF01075">
    <property type="entry name" value="Glyco_transf_9"/>
    <property type="match status" value="1"/>
</dbReference>
<dbReference type="GO" id="GO:0005829">
    <property type="term" value="C:cytosol"/>
    <property type="evidence" value="ECO:0007669"/>
    <property type="project" value="TreeGrafter"/>
</dbReference>
<keyword evidence="1" id="KW-0328">Glycosyltransferase</keyword>
<dbReference type="SUPFAM" id="SSF53756">
    <property type="entry name" value="UDP-Glycosyltransferase/glycogen phosphorylase"/>
    <property type="match status" value="1"/>
</dbReference>